<organism evidence="2 3">
    <name type="scientific">Bilophila wadsworthia (strain 3_1_6)</name>
    <dbReference type="NCBI Taxonomy" id="563192"/>
    <lineage>
        <taxon>Bacteria</taxon>
        <taxon>Pseudomonadati</taxon>
        <taxon>Thermodesulfobacteriota</taxon>
        <taxon>Desulfovibrionia</taxon>
        <taxon>Desulfovibrionales</taxon>
        <taxon>Desulfovibrionaceae</taxon>
        <taxon>Bilophila</taxon>
    </lineage>
</organism>
<dbReference type="OrthoDB" id="6507212at2"/>
<sequence length="170" mass="17841">MPLIVEDGTLPAGANSFASVADADAYHAARLTAAWTDELAEVQKEAALIRASDWLNRKVMWNGRKASRSQRMAWPRSGVVTQDGEIAPDEIPAEVVEACCELAGFFVEQDYLAPLDRGGDIASLSVDVISIAYNGTTPAETVFPSLSGLLAGLGTVCTGKGGGIMEVGRG</sequence>
<dbReference type="AlphaFoldDB" id="E5Y252"/>
<dbReference type="STRING" id="563192.HMPREF0179_00262"/>
<keyword evidence="3" id="KW-1185">Reference proteome</keyword>
<dbReference type="RefSeq" id="WP_005024368.1">
    <property type="nucleotide sequence ID" value="NZ_KE150239.1"/>
</dbReference>
<comment type="caution">
    <text evidence="2">The sequence shown here is derived from an EMBL/GenBank/DDBJ whole genome shotgun (WGS) entry which is preliminary data.</text>
</comment>
<dbReference type="HOGENOM" id="CLU_130962_0_0_7"/>
<dbReference type="eggNOG" id="ENOG5032Z46">
    <property type="taxonomic scope" value="Bacteria"/>
</dbReference>
<dbReference type="Proteomes" id="UP000006034">
    <property type="component" value="Unassembled WGS sequence"/>
</dbReference>
<evidence type="ECO:0000313" key="3">
    <source>
        <dbReference type="Proteomes" id="UP000006034"/>
    </source>
</evidence>
<dbReference type="EMBL" id="ADCP02000002">
    <property type="protein sequence ID" value="EFV45915.1"/>
    <property type="molecule type" value="Genomic_DNA"/>
</dbReference>
<evidence type="ECO:0000259" key="1">
    <source>
        <dbReference type="Pfam" id="PF20557"/>
    </source>
</evidence>
<reference evidence="2 3" key="1">
    <citation type="submission" date="2010-10" db="EMBL/GenBank/DDBJ databases">
        <authorList>
            <consortium name="The Broad Institute Genome Sequencing Platform"/>
            <person name="Ward D."/>
            <person name="Earl A."/>
            <person name="Feldgarden M."/>
            <person name="Young S.K."/>
            <person name="Gargeya S."/>
            <person name="Zeng Q."/>
            <person name="Alvarado L."/>
            <person name="Berlin A."/>
            <person name="Bochicchio J."/>
            <person name="Chapman S.B."/>
            <person name="Chen Z."/>
            <person name="Freedman E."/>
            <person name="Gellesch M."/>
            <person name="Goldberg J."/>
            <person name="Griggs A."/>
            <person name="Gujja S."/>
            <person name="Heilman E."/>
            <person name="Heiman D."/>
            <person name="Howarth C."/>
            <person name="Mehta T."/>
            <person name="Neiman D."/>
            <person name="Pearson M."/>
            <person name="Roberts A."/>
            <person name="Saif S."/>
            <person name="Shea T."/>
            <person name="Shenoy N."/>
            <person name="Sisk P."/>
            <person name="Stolte C."/>
            <person name="Sykes S."/>
            <person name="White J."/>
            <person name="Yandava C."/>
            <person name="Allen-Vercoe E."/>
            <person name="Sibley C."/>
            <person name="Ambrose C.E."/>
            <person name="Strauss J."/>
            <person name="Daigneault M."/>
            <person name="Haas B."/>
            <person name="Nusbaum C."/>
            <person name="Birren B."/>
        </authorList>
    </citation>
    <scope>NUCLEOTIDE SEQUENCE [LARGE SCALE GENOMIC DNA]</scope>
    <source>
        <strain evidence="2 3">3_1_6</strain>
    </source>
</reference>
<dbReference type="InterPro" id="IPR046787">
    <property type="entry name" value="DnaT_2"/>
</dbReference>
<evidence type="ECO:0000313" key="2">
    <source>
        <dbReference type="EMBL" id="EFV45915.1"/>
    </source>
</evidence>
<feature type="domain" description="Putative DnaT-like" evidence="1">
    <location>
        <begin position="1"/>
        <end position="169"/>
    </location>
</feature>
<accession>E5Y252</accession>
<protein>
    <recommendedName>
        <fullName evidence="1">Putative DnaT-like domain-containing protein</fullName>
    </recommendedName>
</protein>
<gene>
    <name evidence="2" type="ORF">HMPREF0179_00262</name>
</gene>
<name>E5Y252_BILW3</name>
<proteinExistence type="predicted"/>
<dbReference type="Pfam" id="PF20557">
    <property type="entry name" value="DnaT_2"/>
    <property type="match status" value="1"/>
</dbReference>
<reference evidence="2 3" key="2">
    <citation type="submission" date="2013-04" db="EMBL/GenBank/DDBJ databases">
        <title>The Genome Sequence of Bilophila wadsworthia 3_1_6.</title>
        <authorList>
            <consortium name="The Broad Institute Genomics Platform"/>
            <person name="Earl A."/>
            <person name="Ward D."/>
            <person name="Feldgarden M."/>
            <person name="Gevers D."/>
            <person name="Sibley C."/>
            <person name="Strauss J."/>
            <person name="Allen-Vercoe E."/>
            <person name="Walker B."/>
            <person name="Young S."/>
            <person name="Zeng Q."/>
            <person name="Gargeya S."/>
            <person name="Fitzgerald M."/>
            <person name="Haas B."/>
            <person name="Abouelleil A."/>
            <person name="Allen A.W."/>
            <person name="Alvarado L."/>
            <person name="Arachchi H.M."/>
            <person name="Berlin A.M."/>
            <person name="Chapman S.B."/>
            <person name="Gainer-Dewar J."/>
            <person name="Goldberg J."/>
            <person name="Griggs A."/>
            <person name="Gujja S."/>
            <person name="Hansen M."/>
            <person name="Howarth C."/>
            <person name="Imamovic A."/>
            <person name="Ireland A."/>
            <person name="Larimer J."/>
            <person name="McCowan C."/>
            <person name="Murphy C."/>
            <person name="Pearson M."/>
            <person name="Poon T.W."/>
            <person name="Priest M."/>
            <person name="Roberts A."/>
            <person name="Saif S."/>
            <person name="Shea T."/>
            <person name="Sisk P."/>
            <person name="Sykes S."/>
            <person name="Wortman J."/>
            <person name="Nusbaum C."/>
            <person name="Birren B."/>
        </authorList>
    </citation>
    <scope>NUCLEOTIDE SEQUENCE [LARGE SCALE GENOMIC DNA]</scope>
    <source>
        <strain evidence="2 3">3_1_6</strain>
    </source>
</reference>
<dbReference type="GeneID" id="78086950"/>